<dbReference type="PROSITE" id="PS50092">
    <property type="entry name" value="TSP1"/>
    <property type="match status" value="1"/>
</dbReference>
<keyword evidence="3 4" id="KW-1015">Disulfide bond</keyword>
<evidence type="ECO:0000256" key="3">
    <source>
        <dbReference type="ARBA" id="ARBA00023157"/>
    </source>
</evidence>
<reference evidence="8 9" key="1">
    <citation type="submission" date="2017-06" db="EMBL/GenBank/DDBJ databases">
        <title>A platform for efficient transgenesis in Macrostomum lignano, a flatworm model organism for stem cell research.</title>
        <authorList>
            <person name="Berezikov E."/>
        </authorList>
    </citation>
    <scope>NUCLEOTIDE SEQUENCE [LARGE SCALE GENOMIC DNA]</scope>
    <source>
        <strain evidence="8">DV1</strain>
        <tissue evidence="8">Whole organism</tissue>
    </source>
</reference>
<dbReference type="OrthoDB" id="10050940at2759"/>
<dbReference type="SMART" id="SM00209">
    <property type="entry name" value="TSP1"/>
    <property type="match status" value="1"/>
</dbReference>
<keyword evidence="2" id="KW-0677">Repeat</keyword>
<dbReference type="InterPro" id="IPR001881">
    <property type="entry name" value="EGF-like_Ca-bd_dom"/>
</dbReference>
<dbReference type="AlphaFoldDB" id="A0A267F3A5"/>
<dbReference type="Gene3D" id="2.10.25.10">
    <property type="entry name" value="Laminin"/>
    <property type="match status" value="2"/>
</dbReference>
<dbReference type="PROSITE" id="PS01187">
    <property type="entry name" value="EGF_CA"/>
    <property type="match status" value="1"/>
</dbReference>
<keyword evidence="1 4" id="KW-0245">EGF-like domain</keyword>
<dbReference type="Pfam" id="PF00090">
    <property type="entry name" value="TSP_1"/>
    <property type="match status" value="1"/>
</dbReference>
<feature type="domain" description="EGF-like" evidence="7">
    <location>
        <begin position="552"/>
        <end position="597"/>
    </location>
</feature>
<evidence type="ECO:0000313" key="8">
    <source>
        <dbReference type="EMBL" id="PAA68196.1"/>
    </source>
</evidence>
<feature type="disulfide bond" evidence="4">
    <location>
        <begin position="587"/>
        <end position="596"/>
    </location>
</feature>
<protein>
    <recommendedName>
        <fullName evidence="7">EGF-like domain-containing protein</fullName>
    </recommendedName>
</protein>
<organism evidence="8 9">
    <name type="scientific">Macrostomum lignano</name>
    <dbReference type="NCBI Taxonomy" id="282301"/>
    <lineage>
        <taxon>Eukaryota</taxon>
        <taxon>Metazoa</taxon>
        <taxon>Spiralia</taxon>
        <taxon>Lophotrochozoa</taxon>
        <taxon>Platyhelminthes</taxon>
        <taxon>Rhabditophora</taxon>
        <taxon>Macrostomorpha</taxon>
        <taxon>Macrostomida</taxon>
        <taxon>Macrostomidae</taxon>
        <taxon>Macrostomum</taxon>
    </lineage>
</organism>
<feature type="compositionally biased region" description="Gly residues" evidence="5">
    <location>
        <begin position="160"/>
        <end position="253"/>
    </location>
</feature>
<dbReference type="InterPro" id="IPR000742">
    <property type="entry name" value="EGF"/>
</dbReference>
<dbReference type="PANTHER" id="PTHR31535:SF3">
    <property type="entry name" value="REGULATORY PROTEIN ZESTE"/>
    <property type="match status" value="1"/>
</dbReference>
<keyword evidence="6" id="KW-0472">Membrane</keyword>
<dbReference type="SUPFAM" id="SSF82895">
    <property type="entry name" value="TSP-1 type 1 repeat"/>
    <property type="match status" value="1"/>
</dbReference>
<dbReference type="InterPro" id="IPR018097">
    <property type="entry name" value="EGF_Ca-bd_CS"/>
</dbReference>
<evidence type="ECO:0000313" key="9">
    <source>
        <dbReference type="Proteomes" id="UP000215902"/>
    </source>
</evidence>
<feature type="non-terminal residue" evidence="8">
    <location>
        <position position="1"/>
    </location>
</feature>
<dbReference type="InterPro" id="IPR000152">
    <property type="entry name" value="EGF-type_Asp/Asn_hydroxyl_site"/>
</dbReference>
<feature type="transmembrane region" description="Helical" evidence="6">
    <location>
        <begin position="98"/>
        <end position="120"/>
    </location>
</feature>
<dbReference type="FunFam" id="2.10.25.10:FF:000151">
    <property type="entry name" value="FAT atypical cadherin 4"/>
    <property type="match status" value="1"/>
</dbReference>
<evidence type="ECO:0000256" key="1">
    <source>
        <dbReference type="ARBA" id="ARBA00022536"/>
    </source>
</evidence>
<evidence type="ECO:0000256" key="6">
    <source>
        <dbReference type="SAM" id="Phobius"/>
    </source>
</evidence>
<accession>A0A267F3A5</accession>
<dbReference type="Proteomes" id="UP000215902">
    <property type="component" value="Unassembled WGS sequence"/>
</dbReference>
<dbReference type="SMART" id="SM00179">
    <property type="entry name" value="EGF_CA"/>
    <property type="match status" value="1"/>
</dbReference>
<comment type="caution">
    <text evidence="8">The sequence shown here is derived from an EMBL/GenBank/DDBJ whole genome shotgun (WGS) entry which is preliminary data.</text>
</comment>
<comment type="caution">
    <text evidence="4">Lacks conserved residue(s) required for the propagation of feature annotation.</text>
</comment>
<keyword evidence="6" id="KW-0812">Transmembrane</keyword>
<sequence>LSSYAHTNYFSSLQSPDHQFFRSSPQPFAPLECHKLKRTHSESKTNTIASRAANMHPKLRQLQHLQDRQRQRWRRRPHSRTAAAAAAMAGVYTDSGRLLLGGMAVGLLSLLLTFAGLQLARLGGLRHPAEPEAPVESVMNRTLRGAENHPATVASPTDSGSGGDGGSGSGGGSGGDGGSGSGGGSGGDGGSGSGGGSGGDGGSGSGGGSGGDGGSGSGGGSGGDGSNGSNGSSGGGGRSGSGSGSSGGGGGSGNLKLKARNGTKGRPLPLPGTSDRPKFFFNESLLRRQRRYQHEYILFVNNQGGYDGERWWYCFRTDTCWGYRQGQGQAVASYDMLQRCTFSRNYQYEVPIMISKFNPLKRLYRYRHYAKKIPRYLWCFKHPWSGDCHSWWRYSSYDTGYPAGYNDIIVQLLVDMNYHDYIATGAARTAILNHLMVECRILYSTLTHSNKPYYKNPAPTAYATVLAYYGRCIYGYPKYCPDPCKNPHACSGDNMLSSCYAIVPPNRHEENKYQKQIADEFKALKKIFARVAYCTCTSGFKYNIETEVCELLPFKCRQDSECLNNGRCEGVSPEIEQLIGRSYNCKCPPAWQGLRCEEARDPCLEPDNRASCGDFECRRSPTDSIYGFVCICSTGFTLTRQQGKPSCRDINECAVSAPCRNGGECHNLQGSFECICSRSYSGSLCEIPPPEPYWMDWGPWTECSVTCSVGLQHRQRNCSLESSCVGSKKDFKTCLGRHMDCVLASLGDVSVEELAGGAGWRAEEDNILDDAWYFREFQLLRLGLNNRFMAEDEFVSDLEDVLDQYIHIIALAGVVQAAVLLLLCKRIRVQVRQ</sequence>
<feature type="region of interest" description="Disordered" evidence="5">
    <location>
        <begin position="149"/>
        <end position="277"/>
    </location>
</feature>
<dbReference type="InterPro" id="IPR036383">
    <property type="entry name" value="TSP1_rpt_sf"/>
</dbReference>
<dbReference type="Pfam" id="PF07645">
    <property type="entry name" value="EGF_CA"/>
    <property type="match status" value="1"/>
</dbReference>
<feature type="domain" description="EGF-like" evidence="7">
    <location>
        <begin position="649"/>
        <end position="686"/>
    </location>
</feature>
<proteinExistence type="predicted"/>
<dbReference type="PROSITE" id="PS50026">
    <property type="entry name" value="EGF_3"/>
    <property type="match status" value="2"/>
</dbReference>
<dbReference type="InterPro" id="IPR049883">
    <property type="entry name" value="NOTCH1_EGF-like"/>
</dbReference>
<evidence type="ECO:0000256" key="4">
    <source>
        <dbReference type="PROSITE-ProRule" id="PRU00076"/>
    </source>
</evidence>
<dbReference type="GO" id="GO:0005509">
    <property type="term" value="F:calcium ion binding"/>
    <property type="evidence" value="ECO:0007669"/>
    <property type="project" value="InterPro"/>
</dbReference>
<dbReference type="PROSITE" id="PS00010">
    <property type="entry name" value="ASX_HYDROXYL"/>
    <property type="match status" value="1"/>
</dbReference>
<dbReference type="PANTHER" id="PTHR31535">
    <property type="match status" value="1"/>
</dbReference>
<evidence type="ECO:0000259" key="7">
    <source>
        <dbReference type="PROSITE" id="PS50026"/>
    </source>
</evidence>
<dbReference type="EMBL" id="NIVC01001412">
    <property type="protein sequence ID" value="PAA68196.1"/>
    <property type="molecule type" value="Genomic_DNA"/>
</dbReference>
<feature type="disulfide bond" evidence="4">
    <location>
        <begin position="676"/>
        <end position="685"/>
    </location>
</feature>
<dbReference type="SMART" id="SM00181">
    <property type="entry name" value="EGF"/>
    <property type="match status" value="3"/>
</dbReference>
<feature type="transmembrane region" description="Helical" evidence="6">
    <location>
        <begin position="805"/>
        <end position="824"/>
    </location>
</feature>
<dbReference type="STRING" id="282301.A0A267F3A5"/>
<dbReference type="PROSITE" id="PS00022">
    <property type="entry name" value="EGF_1"/>
    <property type="match status" value="2"/>
</dbReference>
<dbReference type="SUPFAM" id="SSF57196">
    <property type="entry name" value="EGF/Laminin"/>
    <property type="match status" value="2"/>
</dbReference>
<name>A0A267F3A5_9PLAT</name>
<dbReference type="InterPro" id="IPR000884">
    <property type="entry name" value="TSP1_rpt"/>
</dbReference>
<evidence type="ECO:0000256" key="5">
    <source>
        <dbReference type="SAM" id="MobiDB-lite"/>
    </source>
</evidence>
<dbReference type="Gene3D" id="2.20.100.10">
    <property type="entry name" value="Thrombospondin type-1 (TSP1) repeat"/>
    <property type="match status" value="1"/>
</dbReference>
<evidence type="ECO:0000256" key="2">
    <source>
        <dbReference type="ARBA" id="ARBA00022737"/>
    </source>
</evidence>
<gene>
    <name evidence="8" type="ORF">BOX15_Mlig003958g1</name>
</gene>
<keyword evidence="6" id="KW-1133">Transmembrane helix</keyword>
<dbReference type="CDD" id="cd00054">
    <property type="entry name" value="EGF_CA"/>
    <property type="match status" value="2"/>
</dbReference>
<keyword evidence="9" id="KW-1185">Reference proteome</keyword>